<gene>
    <name evidence="1" type="ORF">NSE01_08750</name>
</gene>
<keyword evidence="2" id="KW-1185">Reference proteome</keyword>
<evidence type="ECO:0000313" key="2">
    <source>
        <dbReference type="Proteomes" id="UP000321464"/>
    </source>
</evidence>
<dbReference type="AlphaFoldDB" id="A0A512AHD9"/>
<organism evidence="1 2">
    <name type="scientific">Novosphingobium sediminis</name>
    <dbReference type="NCBI Taxonomy" id="707214"/>
    <lineage>
        <taxon>Bacteria</taxon>
        <taxon>Pseudomonadati</taxon>
        <taxon>Pseudomonadota</taxon>
        <taxon>Alphaproteobacteria</taxon>
        <taxon>Sphingomonadales</taxon>
        <taxon>Sphingomonadaceae</taxon>
        <taxon>Novosphingobium</taxon>
    </lineage>
</organism>
<dbReference type="Proteomes" id="UP000321464">
    <property type="component" value="Unassembled WGS sequence"/>
</dbReference>
<name>A0A512AHD9_9SPHN</name>
<dbReference type="EMBL" id="BJYR01000006">
    <property type="protein sequence ID" value="GEN99042.1"/>
    <property type="molecule type" value="Genomic_DNA"/>
</dbReference>
<accession>A0A512AHD9</accession>
<evidence type="ECO:0000313" key="1">
    <source>
        <dbReference type="EMBL" id="GEN99042.1"/>
    </source>
</evidence>
<sequence>MQENDHHRRPPADRLFCRGDAPHAAQPVMEAGERAHFAEHFARDFAAALSEARRLPEAD</sequence>
<proteinExistence type="predicted"/>
<dbReference type="RefSeq" id="WP_147158415.1">
    <property type="nucleotide sequence ID" value="NZ_BJYR01000006.1"/>
</dbReference>
<reference evidence="1 2" key="1">
    <citation type="submission" date="2019-07" db="EMBL/GenBank/DDBJ databases">
        <title>Whole genome shotgun sequence of Novosphingobium sediminis NBRC 106119.</title>
        <authorList>
            <person name="Hosoyama A."/>
            <person name="Uohara A."/>
            <person name="Ohji S."/>
            <person name="Ichikawa N."/>
        </authorList>
    </citation>
    <scope>NUCLEOTIDE SEQUENCE [LARGE SCALE GENOMIC DNA]</scope>
    <source>
        <strain evidence="1 2">NBRC 106119</strain>
    </source>
</reference>
<dbReference type="OrthoDB" id="7511379at2"/>
<protein>
    <submittedName>
        <fullName evidence="1">Uncharacterized protein</fullName>
    </submittedName>
</protein>
<comment type="caution">
    <text evidence="1">The sequence shown here is derived from an EMBL/GenBank/DDBJ whole genome shotgun (WGS) entry which is preliminary data.</text>
</comment>